<name>A0A841R621_9SPIO</name>
<feature type="transmembrane region" description="Helical" evidence="1">
    <location>
        <begin position="110"/>
        <end position="133"/>
    </location>
</feature>
<keyword evidence="3" id="KW-1185">Reference proteome</keyword>
<feature type="transmembrane region" description="Helical" evidence="1">
    <location>
        <begin position="12"/>
        <end position="38"/>
    </location>
</feature>
<protein>
    <submittedName>
        <fullName evidence="2">Uncharacterized protein</fullName>
    </submittedName>
</protein>
<feature type="transmembrane region" description="Helical" evidence="1">
    <location>
        <begin position="58"/>
        <end position="76"/>
    </location>
</feature>
<keyword evidence="1" id="KW-0472">Membrane</keyword>
<gene>
    <name evidence="2" type="ORF">HNR50_000133</name>
</gene>
<evidence type="ECO:0000256" key="1">
    <source>
        <dbReference type="SAM" id="Phobius"/>
    </source>
</evidence>
<accession>A0A841R621</accession>
<dbReference type="Proteomes" id="UP000587760">
    <property type="component" value="Unassembled WGS sequence"/>
</dbReference>
<feature type="transmembrane region" description="Helical" evidence="1">
    <location>
        <begin position="139"/>
        <end position="161"/>
    </location>
</feature>
<dbReference type="RefSeq" id="WP_184742401.1">
    <property type="nucleotide sequence ID" value="NZ_JACHGJ010000001.1"/>
</dbReference>
<organism evidence="2 3">
    <name type="scientific">Spirochaeta isovalerica</name>
    <dbReference type="NCBI Taxonomy" id="150"/>
    <lineage>
        <taxon>Bacteria</taxon>
        <taxon>Pseudomonadati</taxon>
        <taxon>Spirochaetota</taxon>
        <taxon>Spirochaetia</taxon>
        <taxon>Spirochaetales</taxon>
        <taxon>Spirochaetaceae</taxon>
        <taxon>Spirochaeta</taxon>
    </lineage>
</organism>
<feature type="transmembrane region" description="Helical" evidence="1">
    <location>
        <begin position="215"/>
        <end position="236"/>
    </location>
</feature>
<reference evidence="2 3" key="1">
    <citation type="submission" date="2020-08" db="EMBL/GenBank/DDBJ databases">
        <title>Genomic Encyclopedia of Type Strains, Phase IV (KMG-IV): sequencing the most valuable type-strain genomes for metagenomic binning, comparative biology and taxonomic classification.</title>
        <authorList>
            <person name="Goeker M."/>
        </authorList>
    </citation>
    <scope>NUCLEOTIDE SEQUENCE [LARGE SCALE GENOMIC DNA]</scope>
    <source>
        <strain evidence="2 3">DSM 2461</strain>
    </source>
</reference>
<comment type="caution">
    <text evidence="2">The sequence shown here is derived from an EMBL/GenBank/DDBJ whole genome shotgun (WGS) entry which is preliminary data.</text>
</comment>
<keyword evidence="1" id="KW-0812">Transmembrane</keyword>
<evidence type="ECO:0000313" key="2">
    <source>
        <dbReference type="EMBL" id="MBB6478500.1"/>
    </source>
</evidence>
<feature type="transmembrane region" description="Helical" evidence="1">
    <location>
        <begin position="168"/>
        <end position="189"/>
    </location>
</feature>
<proteinExistence type="predicted"/>
<evidence type="ECO:0000313" key="3">
    <source>
        <dbReference type="Proteomes" id="UP000587760"/>
    </source>
</evidence>
<dbReference type="EMBL" id="JACHGJ010000001">
    <property type="protein sequence ID" value="MBB6478500.1"/>
    <property type="molecule type" value="Genomic_DNA"/>
</dbReference>
<dbReference type="AlphaFoldDB" id="A0A841R621"/>
<sequence length="245" mass="28013">MINPLFEEQIKAGFINFLMFRLHLAGLAVITFLVFLFYPSQPVSYFLARSVKPEMFNIALYTILTFISYLTIKSAVSNIQNTKIISMDDWFLYTGITAGTFLAGRLSYGLFYSLFLNLLFMPILMVAGSVSAISPANLGAIILFMIMVTIDLYLLGLFFFVIFKKQHWILTLIIWFSAVVIVFLSPNFFPDSHLMLLFIKLQDSRDLIRTLSGPVYLWIGVTFFLTGAICLIVNLYSRSIHDKQR</sequence>
<keyword evidence="1" id="KW-1133">Transmembrane helix</keyword>